<organism evidence="1 2">
    <name type="scientific">Crinalium epipsammum PCC 9333</name>
    <dbReference type="NCBI Taxonomy" id="1173022"/>
    <lineage>
        <taxon>Bacteria</taxon>
        <taxon>Bacillati</taxon>
        <taxon>Cyanobacteriota</taxon>
        <taxon>Cyanophyceae</taxon>
        <taxon>Gomontiellales</taxon>
        <taxon>Gomontiellaceae</taxon>
        <taxon>Crinalium</taxon>
    </lineage>
</organism>
<dbReference type="STRING" id="1173022.Cri9333_3563"/>
<dbReference type="HOGENOM" id="CLU_535023_0_0_3"/>
<name>K9W2D6_9CYAN</name>
<keyword evidence="1" id="KW-0436">Ligase</keyword>
<reference evidence="1 2" key="1">
    <citation type="submission" date="2012-06" db="EMBL/GenBank/DDBJ databases">
        <title>Finished chromosome of genome of Crinalium epipsammum PCC 9333.</title>
        <authorList>
            <consortium name="US DOE Joint Genome Institute"/>
            <person name="Gugger M."/>
            <person name="Coursin T."/>
            <person name="Rippka R."/>
            <person name="Tandeau De Marsac N."/>
            <person name="Huntemann M."/>
            <person name="Wei C.-L."/>
            <person name="Han J."/>
            <person name="Detter J.C."/>
            <person name="Han C."/>
            <person name="Tapia R."/>
            <person name="Davenport K."/>
            <person name="Daligault H."/>
            <person name="Erkkila T."/>
            <person name="Gu W."/>
            <person name="Munk A.C.C."/>
            <person name="Teshima H."/>
            <person name="Xu Y."/>
            <person name="Chain P."/>
            <person name="Chen A."/>
            <person name="Krypides N."/>
            <person name="Mavromatis K."/>
            <person name="Markowitz V."/>
            <person name="Szeto E."/>
            <person name="Ivanova N."/>
            <person name="Mikhailova N."/>
            <person name="Ovchinnikova G."/>
            <person name="Pagani I."/>
            <person name="Pati A."/>
            <person name="Goodwin L."/>
            <person name="Peters L."/>
            <person name="Pitluck S."/>
            <person name="Woyke T."/>
            <person name="Kerfeld C."/>
        </authorList>
    </citation>
    <scope>NUCLEOTIDE SEQUENCE [LARGE SCALE GENOMIC DNA]</scope>
    <source>
        <strain evidence="1 2">PCC 9333</strain>
    </source>
</reference>
<protein>
    <submittedName>
        <fullName evidence="1">Putative phenylacetate-CoA ligase</fullName>
    </submittedName>
</protein>
<dbReference type="RefSeq" id="WP_015204491.1">
    <property type="nucleotide sequence ID" value="NC_019753.1"/>
</dbReference>
<dbReference type="PATRIC" id="fig|1173022.3.peg.3834"/>
<dbReference type="SUPFAM" id="SSF56801">
    <property type="entry name" value="Acetyl-CoA synthetase-like"/>
    <property type="match status" value="1"/>
</dbReference>
<dbReference type="EMBL" id="CP003620">
    <property type="protein sequence ID" value="AFZ14386.1"/>
    <property type="molecule type" value="Genomic_DNA"/>
</dbReference>
<dbReference type="PANTHER" id="PTHR43845:SF1">
    <property type="entry name" value="BLR5969 PROTEIN"/>
    <property type="match status" value="1"/>
</dbReference>
<dbReference type="PANTHER" id="PTHR43845">
    <property type="entry name" value="BLR5969 PROTEIN"/>
    <property type="match status" value="1"/>
</dbReference>
<dbReference type="eggNOG" id="COG1541">
    <property type="taxonomic scope" value="Bacteria"/>
</dbReference>
<sequence length="518" mass="58334">MLEEKRQRAFTAFQDFLNTPFEQRLASHEKISPEANAILLGSHSAIALFHSVANTVPAYQSFLKEHGINPESIQTYADFEKLPLITKENYLRCHSLAALCRHGQLETCDMIAVSSGSTGKPTFWPRFFADELQIATRFEQIFYDSFSADTRRTLAVICFTLGTWVGGMFTANCCRYLASKGYPITVVTPGNNKEEIFRVVQELGSEFEQVVLLGYPPFIKDVIDTGIARGVEWQQYQIKMVFAGEVFSEEWRNLVGERVGSNNPCYNSASLYGTADAGVLGNETPLSICIRRFFANHPDAAKELFGESRLPTLVQYDPLSRFFETHEDTLLFSGDNGVPLVRYHISDTGGLISYDAMLEFLAKWDFDPIAALQKEHFGSFATEGKVRGIHRLPFVYVFGRSNFTVSYFGANIYPENVTVGLEQPGIKDWVTGKFVMQVKEDADKNKFLSVVVELAPRREGSEEKLNAIASSILSQLLRLNSEFANYVPKEYQTPQVSLASMGDPEYFPIGVKHRYTRQ</sequence>
<evidence type="ECO:0000313" key="1">
    <source>
        <dbReference type="EMBL" id="AFZ14386.1"/>
    </source>
</evidence>
<gene>
    <name evidence="1" type="ORF">Cri9333_3563</name>
</gene>
<dbReference type="KEGG" id="cep:Cri9333_3563"/>
<proteinExistence type="predicted"/>
<keyword evidence="2" id="KW-1185">Reference proteome</keyword>
<evidence type="ECO:0000313" key="2">
    <source>
        <dbReference type="Proteomes" id="UP000010472"/>
    </source>
</evidence>
<dbReference type="Proteomes" id="UP000010472">
    <property type="component" value="Chromosome"/>
</dbReference>
<dbReference type="Gene3D" id="3.40.50.12780">
    <property type="entry name" value="N-terminal domain of ligase-like"/>
    <property type="match status" value="1"/>
</dbReference>
<dbReference type="AlphaFoldDB" id="K9W2D6"/>
<accession>K9W2D6</accession>
<dbReference type="GO" id="GO:0016874">
    <property type="term" value="F:ligase activity"/>
    <property type="evidence" value="ECO:0007669"/>
    <property type="project" value="UniProtKB-KW"/>
</dbReference>
<dbReference type="InterPro" id="IPR042099">
    <property type="entry name" value="ANL_N_sf"/>
</dbReference>